<proteinExistence type="predicted"/>
<protein>
    <submittedName>
        <fullName evidence="1">Probable transposase</fullName>
    </submittedName>
</protein>
<dbReference type="EMBL" id="GG693867">
    <property type="protein sequence ID" value="EES53246.1"/>
    <property type="molecule type" value="Genomic_DNA"/>
</dbReference>
<gene>
    <name evidence="1" type="ORF">UBAL3_80150035</name>
</gene>
<dbReference type="Proteomes" id="UP000009374">
    <property type="component" value="Unassembled WGS sequence"/>
</dbReference>
<reference evidence="1 2" key="1">
    <citation type="journal article" date="2009" name="Appl. Environ. Microbiol.">
        <title>Community genomic and proteomic analyses of chemoautotrophic iron-oxidizing "Leptospirillum rubarum" (Group II) and "Leptospirillum ferrodiazotrophum" (Group III) bacteria in acid mine drainage biofilms.</title>
        <authorList>
            <person name="Goltsman D.S."/>
            <person name="Denef V.J."/>
            <person name="Singer S.W."/>
            <person name="VerBerkmoes N.C."/>
            <person name="Lefsrud M."/>
            <person name="Mueller R.S."/>
            <person name="Dick G.J."/>
            <person name="Sun C.L."/>
            <person name="Wheeler K.E."/>
            <person name="Zemla A."/>
            <person name="Baker B.J."/>
            <person name="Hauser L."/>
            <person name="Land M."/>
            <person name="Shah M.B."/>
            <person name="Thelen M.P."/>
            <person name="Hettich R.L."/>
            <person name="Banfield J.F."/>
        </authorList>
    </citation>
    <scope>NUCLEOTIDE SEQUENCE [LARGE SCALE GENOMIC DNA]</scope>
</reference>
<sequence length="100" mass="10583">MGRDAILVTDGEGKGPLALASRKLGIAHRAVDPNKGIRILAGVFHIQNTNAYHSRLKEWMFGFHGVTTKYLGHSAGDACLSGYTLGPGLWLALAAGHCKG</sequence>
<name>C6HVY4_9BACT</name>
<evidence type="ECO:0000313" key="1">
    <source>
        <dbReference type="EMBL" id="EES53246.1"/>
    </source>
</evidence>
<keyword evidence="2" id="KW-1185">Reference proteome</keyword>
<organism evidence="1 2">
    <name type="scientific">Leptospirillum ferrodiazotrophum</name>
    <dbReference type="NCBI Taxonomy" id="412449"/>
    <lineage>
        <taxon>Bacteria</taxon>
        <taxon>Pseudomonadati</taxon>
        <taxon>Nitrospirota</taxon>
        <taxon>Nitrospiria</taxon>
        <taxon>Nitrospirales</taxon>
        <taxon>Nitrospiraceae</taxon>
        <taxon>Leptospirillum</taxon>
    </lineage>
</organism>
<dbReference type="AlphaFoldDB" id="C6HVY4"/>
<evidence type="ECO:0000313" key="2">
    <source>
        <dbReference type="Proteomes" id="UP000009374"/>
    </source>
</evidence>
<accession>C6HVY4</accession>